<dbReference type="GO" id="GO:0006351">
    <property type="term" value="P:DNA-templated transcription"/>
    <property type="evidence" value="ECO:0007669"/>
    <property type="project" value="InterPro"/>
</dbReference>
<dbReference type="AlphaFoldDB" id="A0A2T9YTB4"/>
<feature type="domain" description="BSD" evidence="7">
    <location>
        <begin position="141"/>
        <end position="193"/>
    </location>
</feature>
<dbReference type="PANTHER" id="PTHR12856">
    <property type="entry name" value="TRANSCRIPTION INITIATION FACTOR IIH-RELATED"/>
    <property type="match status" value="1"/>
</dbReference>
<dbReference type="GO" id="GO:0006289">
    <property type="term" value="P:nucleotide-excision repair"/>
    <property type="evidence" value="ECO:0007669"/>
    <property type="project" value="InterPro"/>
</dbReference>
<evidence type="ECO:0000256" key="4">
    <source>
        <dbReference type="ARBA" id="ARBA00023015"/>
    </source>
</evidence>
<dbReference type="Proteomes" id="UP000245383">
    <property type="component" value="Unassembled WGS sequence"/>
</dbReference>
<keyword evidence="9" id="KW-1185">Reference proteome</keyword>
<comment type="subcellular location">
    <subcellularLocation>
        <location evidence="1">Nucleus</location>
    </subcellularLocation>
</comment>
<comment type="caution">
    <text evidence="8">The sequence shown here is derived from an EMBL/GenBank/DDBJ whole genome shotgun (WGS) entry which is preliminary data.</text>
</comment>
<dbReference type="CDD" id="cd13229">
    <property type="entry name" value="PH_TFIIH"/>
    <property type="match status" value="1"/>
</dbReference>
<name>A0A2T9YTB4_9FUNG</name>
<dbReference type="SUPFAM" id="SSF140383">
    <property type="entry name" value="BSD domain-like"/>
    <property type="match status" value="1"/>
</dbReference>
<dbReference type="Pfam" id="PF08567">
    <property type="entry name" value="PH_TFIIH"/>
    <property type="match status" value="1"/>
</dbReference>
<dbReference type="InterPro" id="IPR027079">
    <property type="entry name" value="Tfb1/GTF2H1"/>
</dbReference>
<dbReference type="GO" id="GO:0000439">
    <property type="term" value="C:transcription factor TFIIH core complex"/>
    <property type="evidence" value="ECO:0007669"/>
    <property type="project" value="InterPro"/>
</dbReference>
<dbReference type="EMBL" id="MBFR01000052">
    <property type="protein sequence ID" value="PVU95585.1"/>
    <property type="molecule type" value="Genomic_DNA"/>
</dbReference>
<dbReference type="InterPro" id="IPR013876">
    <property type="entry name" value="TFIIH_BTF_p62_N"/>
</dbReference>
<dbReference type="SMART" id="SM00751">
    <property type="entry name" value="BSD"/>
    <property type="match status" value="1"/>
</dbReference>
<evidence type="ECO:0000256" key="1">
    <source>
        <dbReference type="ARBA" id="ARBA00004123"/>
    </source>
</evidence>
<evidence type="ECO:0000256" key="5">
    <source>
        <dbReference type="ARBA" id="ARBA00023163"/>
    </source>
</evidence>
<dbReference type="InterPro" id="IPR035925">
    <property type="entry name" value="BSD_dom_sf"/>
</dbReference>
<evidence type="ECO:0000259" key="7">
    <source>
        <dbReference type="PROSITE" id="PS50858"/>
    </source>
</evidence>
<dbReference type="Gene3D" id="2.30.29.30">
    <property type="entry name" value="Pleckstrin-homology domain (PH domain)/Phosphotyrosine-binding domain (PTB)"/>
    <property type="match status" value="1"/>
</dbReference>
<evidence type="ECO:0000313" key="9">
    <source>
        <dbReference type="Proteomes" id="UP000245383"/>
    </source>
</evidence>
<dbReference type="SUPFAM" id="SSF50729">
    <property type="entry name" value="PH domain-like"/>
    <property type="match status" value="1"/>
</dbReference>
<evidence type="ECO:0000256" key="3">
    <source>
        <dbReference type="ARBA" id="ARBA00022737"/>
    </source>
</evidence>
<keyword evidence="4" id="KW-0805">Transcription regulation</keyword>
<dbReference type="InterPro" id="IPR011993">
    <property type="entry name" value="PH-like_dom_sf"/>
</dbReference>
<reference evidence="8 9" key="1">
    <citation type="journal article" date="2018" name="MBio">
        <title>Comparative Genomics Reveals the Core Gene Toolbox for the Fungus-Insect Symbiosis.</title>
        <authorList>
            <person name="Wang Y."/>
            <person name="Stata M."/>
            <person name="Wang W."/>
            <person name="Stajich J.E."/>
            <person name="White M.M."/>
            <person name="Moncalvo J.M."/>
        </authorList>
    </citation>
    <scope>NUCLEOTIDE SEQUENCE [LARGE SCALE GENOMIC DNA]</scope>
    <source>
        <strain evidence="8 9">SWE-8-4</strain>
    </source>
</reference>
<evidence type="ECO:0000256" key="2">
    <source>
        <dbReference type="ARBA" id="ARBA00009448"/>
    </source>
</evidence>
<proteinExistence type="inferred from homology"/>
<dbReference type="OrthoDB" id="360521at2759"/>
<dbReference type="Pfam" id="PF03909">
    <property type="entry name" value="BSD"/>
    <property type="match status" value="1"/>
</dbReference>
<keyword evidence="6" id="KW-0539">Nucleus</keyword>
<gene>
    <name evidence="8" type="ORF">BB561_001729</name>
</gene>
<protein>
    <recommendedName>
        <fullName evidence="7">BSD domain-containing protein</fullName>
    </recommendedName>
</protein>
<organism evidence="8 9">
    <name type="scientific">Smittium simulii</name>
    <dbReference type="NCBI Taxonomy" id="133385"/>
    <lineage>
        <taxon>Eukaryota</taxon>
        <taxon>Fungi</taxon>
        <taxon>Fungi incertae sedis</taxon>
        <taxon>Zoopagomycota</taxon>
        <taxon>Kickxellomycotina</taxon>
        <taxon>Harpellomycetes</taxon>
        <taxon>Harpellales</taxon>
        <taxon>Legeriomycetaceae</taxon>
        <taxon>Smittium</taxon>
    </lineage>
</organism>
<keyword evidence="5" id="KW-0804">Transcription</keyword>
<dbReference type="STRING" id="133385.A0A2T9YTB4"/>
<sequence>MWNDSQSIEHQSHTIFQKAEGILYCTNLNVAWVASGTSTPTLLIPMLHIKNQQVSTQEASRVKLRLLVKADSGQDSAYTFLWKENDKNIAKNDRDAFKNILAARMSRVRATQTQIKEYAFENQIQKGEDSSWLELAPAIQENGNFKYTITPEVARAIFKTYPQIKQAYIDSVPHKVSEGLFWKRFLSSQFFNRNNSKNLTVAKDDIFDKCMDDEDKFLSGGTVIDSDQLIPLFDLTRTEQDKTDTGNAPDITMKPGSNAENVSIIRRFNRYSTQIVSSTAEKTQTQIKEKNVAELNSSTIISDLQNNQENNELLLNLKDTDKYFATEKDSDINQGYDKQTLENILQNAKADISDINGILSVDGNNNPLGKAMNIISKQLHTERNEIMNAKKKGKFLNILKASNNKQKITQLYAESYELSRFMFGLLKPPLNQFKLKKAADIDSALSKYIEKLDMFISGLNPDQKQIVSAISERVRSVVNSARGAYDDFQHITNAVN</sequence>
<comment type="similarity">
    <text evidence="2">Belongs to the TFB1 family.</text>
</comment>
<dbReference type="Gene3D" id="1.10.3970.10">
    <property type="entry name" value="BSD domain"/>
    <property type="match status" value="1"/>
</dbReference>
<evidence type="ECO:0000256" key="6">
    <source>
        <dbReference type="ARBA" id="ARBA00023242"/>
    </source>
</evidence>
<keyword evidence="3" id="KW-0677">Repeat</keyword>
<dbReference type="PROSITE" id="PS50858">
    <property type="entry name" value="BSD"/>
    <property type="match status" value="1"/>
</dbReference>
<evidence type="ECO:0000313" key="8">
    <source>
        <dbReference type="EMBL" id="PVU95585.1"/>
    </source>
</evidence>
<accession>A0A2T9YTB4</accession>
<dbReference type="InterPro" id="IPR005607">
    <property type="entry name" value="BSD_dom"/>
</dbReference>